<dbReference type="Gene3D" id="3.30.70.1070">
    <property type="entry name" value="Sporulation related repeat"/>
    <property type="match status" value="1"/>
</dbReference>
<keyword evidence="5" id="KW-1185">Reference proteome</keyword>
<sequence length="467" mass="51786">MQRAFVDLHKRLSHLTSFTSGLIFVAGEGAGHQQAFAGEFLANQDDEFNLAYIKASEGKDIAYFRQALVNQLMGNISLDPRRPLPQTLQKLLDKDPQPMMICISAADLLPDELVGELWHVVQQLHEQRFCVILFGSRHWTERVKPSLSGSVLPIQVNYDFTEQDALSGTELERMIAQKRQAFNARLAARQVQVEPVSAKRPAILLRLLVLITFAICFSSVLGWFYKDELMAYWVQSDEQKTAVLAVQSEPETLAPIPEILAAQEPQATVIETSATAVDENNVNSELPLSDSATSDELVADWQSQADKIQPPSVPVAVEVKPEENTADTTVNDALASESIARPSDTEESLPAAQDDQEESPVSLTYPWNEAEVLALAANRFVLQLSAASDASLLSNFIQANQLEATTWRYETRRYGGSWYVLLSNQSFDSLEQARAYASSLSASVQAENPFAKTVRQVQEEIQLLGMQ</sequence>
<dbReference type="PROSITE" id="PS51724">
    <property type="entry name" value="SPOR"/>
    <property type="match status" value="1"/>
</dbReference>
<feature type="transmembrane region" description="Helical" evidence="2">
    <location>
        <begin position="203"/>
        <end position="225"/>
    </location>
</feature>
<protein>
    <recommendedName>
        <fullName evidence="3">SPOR domain-containing protein</fullName>
    </recommendedName>
</protein>
<name>A0ABS3CTL4_9ALTE</name>
<keyword evidence="2" id="KW-0472">Membrane</keyword>
<evidence type="ECO:0000259" key="3">
    <source>
        <dbReference type="PROSITE" id="PS51724"/>
    </source>
</evidence>
<evidence type="ECO:0000256" key="1">
    <source>
        <dbReference type="SAM" id="MobiDB-lite"/>
    </source>
</evidence>
<dbReference type="Proteomes" id="UP000663992">
    <property type="component" value="Unassembled WGS sequence"/>
</dbReference>
<keyword evidence="2" id="KW-0812">Transmembrane</keyword>
<evidence type="ECO:0000313" key="4">
    <source>
        <dbReference type="EMBL" id="MBN7819625.1"/>
    </source>
</evidence>
<organism evidence="4 5">
    <name type="scientific">Bowmanella yangjiangensis</name>
    <dbReference type="NCBI Taxonomy" id="2811230"/>
    <lineage>
        <taxon>Bacteria</taxon>
        <taxon>Pseudomonadati</taxon>
        <taxon>Pseudomonadota</taxon>
        <taxon>Gammaproteobacteria</taxon>
        <taxon>Alteromonadales</taxon>
        <taxon>Alteromonadaceae</taxon>
        <taxon>Bowmanella</taxon>
    </lineage>
</organism>
<gene>
    <name evidence="4" type="ORF">J0A65_07095</name>
</gene>
<evidence type="ECO:0000256" key="2">
    <source>
        <dbReference type="SAM" id="Phobius"/>
    </source>
</evidence>
<feature type="region of interest" description="Disordered" evidence="1">
    <location>
        <begin position="323"/>
        <end position="361"/>
    </location>
</feature>
<dbReference type="InterPro" id="IPR036680">
    <property type="entry name" value="SPOR-like_sf"/>
</dbReference>
<dbReference type="RefSeq" id="WP_206593443.1">
    <property type="nucleotide sequence ID" value="NZ_JAFKCS010000005.1"/>
</dbReference>
<dbReference type="EMBL" id="JAFKCS010000005">
    <property type="protein sequence ID" value="MBN7819625.1"/>
    <property type="molecule type" value="Genomic_DNA"/>
</dbReference>
<keyword evidence="2" id="KW-1133">Transmembrane helix</keyword>
<reference evidence="4 5" key="1">
    <citation type="submission" date="2021-03" db="EMBL/GenBank/DDBJ databases">
        <title>novel species isolated from a fishpond in China.</title>
        <authorList>
            <person name="Lu H."/>
            <person name="Cai Z."/>
        </authorList>
    </citation>
    <scope>NUCLEOTIDE SEQUENCE [LARGE SCALE GENOMIC DNA]</scope>
    <source>
        <strain evidence="4 5">Y57</strain>
    </source>
</reference>
<comment type="caution">
    <text evidence="4">The sequence shown here is derived from an EMBL/GenBank/DDBJ whole genome shotgun (WGS) entry which is preliminary data.</text>
</comment>
<feature type="domain" description="SPOR" evidence="3">
    <location>
        <begin position="374"/>
        <end position="453"/>
    </location>
</feature>
<dbReference type="InterPro" id="IPR007730">
    <property type="entry name" value="SPOR-like_dom"/>
</dbReference>
<evidence type="ECO:0000313" key="5">
    <source>
        <dbReference type="Proteomes" id="UP000663992"/>
    </source>
</evidence>
<accession>A0ABS3CTL4</accession>
<proteinExistence type="predicted"/>